<dbReference type="EMBL" id="BFAD01000001">
    <property type="protein sequence ID" value="GBE78190.1"/>
    <property type="molecule type" value="Genomic_DNA"/>
</dbReference>
<evidence type="ECO:0008006" key="3">
    <source>
        <dbReference type="Google" id="ProtNLM"/>
    </source>
</evidence>
<dbReference type="GeneID" id="38775107"/>
<name>A0A401G7N6_9APHY</name>
<dbReference type="InterPro" id="IPR032675">
    <property type="entry name" value="LRR_dom_sf"/>
</dbReference>
<dbReference type="OrthoDB" id="3251638at2759"/>
<dbReference type="SUPFAM" id="SSF52047">
    <property type="entry name" value="RNI-like"/>
    <property type="match status" value="1"/>
</dbReference>
<dbReference type="STRING" id="139825.A0A401G7N6"/>
<dbReference type="Proteomes" id="UP000287166">
    <property type="component" value="Unassembled WGS sequence"/>
</dbReference>
<dbReference type="AlphaFoldDB" id="A0A401G7N6"/>
<keyword evidence="2" id="KW-1185">Reference proteome</keyword>
<dbReference type="RefSeq" id="XP_027609103.1">
    <property type="nucleotide sequence ID" value="XM_027753302.1"/>
</dbReference>
<organism evidence="1 2">
    <name type="scientific">Sparassis crispa</name>
    <dbReference type="NCBI Taxonomy" id="139825"/>
    <lineage>
        <taxon>Eukaryota</taxon>
        <taxon>Fungi</taxon>
        <taxon>Dikarya</taxon>
        <taxon>Basidiomycota</taxon>
        <taxon>Agaricomycotina</taxon>
        <taxon>Agaricomycetes</taxon>
        <taxon>Polyporales</taxon>
        <taxon>Sparassidaceae</taxon>
        <taxon>Sparassis</taxon>
    </lineage>
</organism>
<accession>A0A401G7N6</accession>
<evidence type="ECO:0000313" key="1">
    <source>
        <dbReference type="EMBL" id="GBE78190.1"/>
    </source>
</evidence>
<proteinExistence type="predicted"/>
<sequence>MQSPSVADVRPPRIVDDLIPIILENNDHWWPRDFQRLAVVSSAWVAPVRKCLYTRPILSTFRACYLFVRALTENPSLRSFVQGVDLCPVPDDTVCHGIIEKMMAHVRFILGLQGIRSVKLGGALAVSAERFIDAVTSSNTIVDLCIDGSALRTFCLFSGPPLLWDGILASKFTSLRTLRLSCVEFTVPPLPTSYPMPLTELYLENVDITGNLLVDLCQGPWYTLRTLGVRAKSAVGNDYHIRCMIQRCVNLETLRYEVRDTHGHGAIFDHESPPRHSLRQLLLSGLDVTPQSLDDIALCCRNLEELTVLGHLVRISSTDWASWLASDTLPALRALRTPHCTTSPPFLYWSDDMIRHVQVACSARNIVFCC</sequence>
<protein>
    <recommendedName>
        <fullName evidence="3">F-box domain-containing protein</fullName>
    </recommendedName>
</protein>
<evidence type="ECO:0000313" key="2">
    <source>
        <dbReference type="Proteomes" id="UP000287166"/>
    </source>
</evidence>
<gene>
    <name evidence="1" type="ORF">SCP_0110730</name>
</gene>
<reference evidence="1 2" key="1">
    <citation type="journal article" date="2018" name="Sci. Rep.">
        <title>Genome sequence of the cauliflower mushroom Sparassis crispa (Hanabiratake) and its association with beneficial usage.</title>
        <authorList>
            <person name="Kiyama R."/>
            <person name="Furutani Y."/>
            <person name="Kawaguchi K."/>
            <person name="Nakanishi T."/>
        </authorList>
    </citation>
    <scope>NUCLEOTIDE SEQUENCE [LARGE SCALE GENOMIC DNA]</scope>
</reference>
<comment type="caution">
    <text evidence="1">The sequence shown here is derived from an EMBL/GenBank/DDBJ whole genome shotgun (WGS) entry which is preliminary data.</text>
</comment>
<dbReference type="Gene3D" id="3.80.10.10">
    <property type="entry name" value="Ribonuclease Inhibitor"/>
    <property type="match status" value="1"/>
</dbReference>
<dbReference type="InParanoid" id="A0A401G7N6"/>